<proteinExistence type="predicted"/>
<sequence length="129" mass="13282">MKLKESGVKNAEAKYEVVADRWECCTGWCGAVRGGAGGAGWRGGAAPAVSTATAAHPVVGGRRRRRAGAPAACSGRCTGWEGARASPLSNVVSRWIAPSPELLPCARSVPPNATPPHATPSPLCYSPYL</sequence>
<accession>A0A8S3W0H8</accession>
<protein>
    <submittedName>
        <fullName evidence="1">(apollo) hypothetical protein</fullName>
    </submittedName>
</protein>
<dbReference type="AlphaFoldDB" id="A0A8S3W0H8"/>
<evidence type="ECO:0000313" key="2">
    <source>
        <dbReference type="Proteomes" id="UP000691718"/>
    </source>
</evidence>
<reference evidence="1" key="1">
    <citation type="submission" date="2021-04" db="EMBL/GenBank/DDBJ databases">
        <authorList>
            <person name="Tunstrom K."/>
        </authorList>
    </citation>
    <scope>NUCLEOTIDE SEQUENCE</scope>
</reference>
<comment type="caution">
    <text evidence="1">The sequence shown here is derived from an EMBL/GenBank/DDBJ whole genome shotgun (WGS) entry which is preliminary data.</text>
</comment>
<name>A0A8S3W0H8_PARAO</name>
<dbReference type="Proteomes" id="UP000691718">
    <property type="component" value="Unassembled WGS sequence"/>
</dbReference>
<gene>
    <name evidence="1" type="ORF">PAPOLLO_LOCUS596</name>
</gene>
<dbReference type="EMBL" id="CAJQZP010000023">
    <property type="protein sequence ID" value="CAG4932992.1"/>
    <property type="molecule type" value="Genomic_DNA"/>
</dbReference>
<organism evidence="1 2">
    <name type="scientific">Parnassius apollo</name>
    <name type="common">Apollo butterfly</name>
    <name type="synonym">Papilio apollo</name>
    <dbReference type="NCBI Taxonomy" id="110799"/>
    <lineage>
        <taxon>Eukaryota</taxon>
        <taxon>Metazoa</taxon>
        <taxon>Ecdysozoa</taxon>
        <taxon>Arthropoda</taxon>
        <taxon>Hexapoda</taxon>
        <taxon>Insecta</taxon>
        <taxon>Pterygota</taxon>
        <taxon>Neoptera</taxon>
        <taxon>Endopterygota</taxon>
        <taxon>Lepidoptera</taxon>
        <taxon>Glossata</taxon>
        <taxon>Ditrysia</taxon>
        <taxon>Papilionoidea</taxon>
        <taxon>Papilionidae</taxon>
        <taxon>Parnassiinae</taxon>
        <taxon>Parnassini</taxon>
        <taxon>Parnassius</taxon>
        <taxon>Parnassius</taxon>
    </lineage>
</organism>
<evidence type="ECO:0000313" key="1">
    <source>
        <dbReference type="EMBL" id="CAG4932992.1"/>
    </source>
</evidence>
<keyword evidence="2" id="KW-1185">Reference proteome</keyword>